<evidence type="ECO:0000259" key="7">
    <source>
        <dbReference type="Pfam" id="PF00590"/>
    </source>
</evidence>
<reference evidence="8 9" key="1">
    <citation type="journal article" date="2010" name="Stand. Genomic Sci.">
        <title>Complete genome sequence of Segniliparus rotundus type strain (CDC 1076).</title>
        <authorList>
            <person name="Sikorski J."/>
            <person name="Lapidus A."/>
            <person name="Copeland A."/>
            <person name="Misra M."/>
            <person name="Glavina Del Rio T."/>
            <person name="Nolan M."/>
            <person name="Lucas S."/>
            <person name="Chen F."/>
            <person name="Tice H."/>
            <person name="Cheng J.F."/>
            <person name="Jando M."/>
            <person name="Schneider S."/>
            <person name="Bruce D."/>
            <person name="Goodwin L."/>
            <person name="Pitluck S."/>
            <person name="Liolios K."/>
            <person name="Mikhailova N."/>
            <person name="Pati A."/>
            <person name="Ivanova N."/>
            <person name="Mavromatis K."/>
            <person name="Chen A."/>
            <person name="Palaniappan K."/>
            <person name="Chertkov O."/>
            <person name="Land M."/>
            <person name="Hauser L."/>
            <person name="Chang Y.J."/>
            <person name="Jeffries C.D."/>
            <person name="Brettin T."/>
            <person name="Detter J.C."/>
            <person name="Han C."/>
            <person name="Rohde M."/>
            <person name="Goker M."/>
            <person name="Bristow J."/>
            <person name="Eisen J.A."/>
            <person name="Markowitz V."/>
            <person name="Hugenholtz P."/>
            <person name="Kyrpides N.C."/>
            <person name="Klenk H.P."/>
        </authorList>
    </citation>
    <scope>NUCLEOTIDE SEQUENCE [LARGE SCALE GENOMIC DNA]</scope>
    <source>
        <strain evidence="9">ATCC BAA-972 / CDC 1076 / CIP 108378 / DSM 44985 / JCM 13578</strain>
    </source>
</reference>
<dbReference type="Pfam" id="PF00590">
    <property type="entry name" value="TP_methylase"/>
    <property type="match status" value="1"/>
</dbReference>
<feature type="domain" description="Tetrapyrrole methylase" evidence="7">
    <location>
        <begin position="167"/>
        <end position="378"/>
    </location>
</feature>
<evidence type="ECO:0000313" key="8">
    <source>
        <dbReference type="EMBL" id="ADG98323.1"/>
    </source>
</evidence>
<name>D6Z8P3_SEGRD</name>
<dbReference type="PIRSF" id="PIRSF036426">
    <property type="entry name" value="Sirohaem_synth"/>
    <property type="match status" value="1"/>
</dbReference>
<dbReference type="GO" id="GO:0004851">
    <property type="term" value="F:uroporphyrin-III C-methyltransferase activity"/>
    <property type="evidence" value="ECO:0007669"/>
    <property type="project" value="UniProtKB-EC"/>
</dbReference>
<dbReference type="EMBL" id="CP001958">
    <property type="protein sequence ID" value="ADG98323.1"/>
    <property type="molecule type" value="Genomic_DNA"/>
</dbReference>
<dbReference type="Gene3D" id="3.40.1010.10">
    <property type="entry name" value="Cobalt-precorrin-4 Transmethylase, Domain 1"/>
    <property type="match status" value="1"/>
</dbReference>
<dbReference type="HOGENOM" id="CLU_011276_1_0_11"/>
<dbReference type="SUPFAM" id="SSF51735">
    <property type="entry name" value="NAD(P)-binding Rossmann-fold domains"/>
    <property type="match status" value="1"/>
</dbReference>
<dbReference type="NCBIfam" id="TIGR01469">
    <property type="entry name" value="cobA_cysG_Cterm"/>
    <property type="match status" value="1"/>
</dbReference>
<dbReference type="SUPFAM" id="SSF53790">
    <property type="entry name" value="Tetrapyrrole methylase"/>
    <property type="match status" value="1"/>
</dbReference>
<evidence type="ECO:0000313" key="9">
    <source>
        <dbReference type="Proteomes" id="UP000002247"/>
    </source>
</evidence>
<dbReference type="GO" id="GO:0051266">
    <property type="term" value="F:sirohydrochlorin ferrochelatase activity"/>
    <property type="evidence" value="ECO:0007669"/>
    <property type="project" value="InterPro"/>
</dbReference>
<organism evidence="8 9">
    <name type="scientific">Segniliparus rotundus (strain ATCC BAA-972 / CDC 1076 / CIP 108378 / DSM 44985 / JCM 13578)</name>
    <dbReference type="NCBI Taxonomy" id="640132"/>
    <lineage>
        <taxon>Bacteria</taxon>
        <taxon>Bacillati</taxon>
        <taxon>Actinomycetota</taxon>
        <taxon>Actinomycetes</taxon>
        <taxon>Mycobacteriales</taxon>
        <taxon>Segniliparaceae</taxon>
        <taxon>Segniliparus</taxon>
    </lineage>
</organism>
<proteinExistence type="predicted"/>
<dbReference type="Gene3D" id="3.30.950.10">
    <property type="entry name" value="Methyltransferase, Cobalt-precorrin-4 Transmethylase, Domain 2"/>
    <property type="match status" value="1"/>
</dbReference>
<dbReference type="PANTHER" id="PTHR45790:SF3">
    <property type="entry name" value="S-ADENOSYL-L-METHIONINE-DEPENDENT UROPORPHYRINOGEN III METHYLTRANSFERASE, CHLOROPLASTIC"/>
    <property type="match status" value="1"/>
</dbReference>
<evidence type="ECO:0000256" key="3">
    <source>
        <dbReference type="ARBA" id="ARBA00022679"/>
    </source>
</evidence>
<dbReference type="Gene3D" id="3.40.50.720">
    <property type="entry name" value="NAD(P)-binding Rossmann-like Domain"/>
    <property type="match status" value="1"/>
</dbReference>
<dbReference type="GO" id="GO:0032259">
    <property type="term" value="P:methylation"/>
    <property type="evidence" value="ECO:0007669"/>
    <property type="project" value="UniProtKB-KW"/>
</dbReference>
<dbReference type="PANTHER" id="PTHR45790">
    <property type="entry name" value="SIROHEME SYNTHASE-RELATED"/>
    <property type="match status" value="1"/>
</dbReference>
<protein>
    <recommendedName>
        <fullName evidence="1">uroporphyrinogen-III C-methyltransferase</fullName>
        <ecNumber evidence="1">2.1.1.107</ecNumber>
    </recommendedName>
</protein>
<dbReference type="NCBIfam" id="NF004790">
    <property type="entry name" value="PRK06136.1"/>
    <property type="match status" value="1"/>
</dbReference>
<dbReference type="InterPro" id="IPR012409">
    <property type="entry name" value="Sirohaem_synth"/>
</dbReference>
<accession>D6Z8P3</accession>
<dbReference type="Proteomes" id="UP000002247">
    <property type="component" value="Chromosome"/>
</dbReference>
<feature type="active site" description="Proton donor" evidence="6">
    <location>
        <position position="219"/>
    </location>
</feature>
<evidence type="ECO:0000256" key="5">
    <source>
        <dbReference type="ARBA" id="ARBA00023244"/>
    </source>
</evidence>
<dbReference type="FunFam" id="3.30.950.10:FF:000001">
    <property type="entry name" value="Siroheme synthase"/>
    <property type="match status" value="1"/>
</dbReference>
<sequence length="410" mass="42004">MSPNSPEPYLAGLNLADKPVVVVGGGAVARRRVVGLVRAGARVTVVAPEVTTAIEATRGVTVVLREYREGDLEGCWYALACTDNAEVNASVVAEADRLRIFCVRADQARSGSAVTPATGRSGSLTVGVLAGGDHRRSAAARSAIQAAIEDGSLDVEEPLAGSAAPGVALVGAGPGDPELITVRGKRLLAQADVVVADRLGSPELLAELGLRALVVDAAKVPGGRAMGQGEINRTLIEHARAGKFVVRLKGGDPYVFGRGFEEYLACLEAGVPVTVVPGVSSAIAAPALAEIPVTHRGVTHEAVIVSGHLAPDAPESLVDWPSLGRLKGTLVLLMAIGQLRAISEALIAGGRDPATPAAVVEDASQRGQRVLKSRLDQVAELSQREQVGPPAVVVVGAVVSLLEESAAAAR</sequence>
<dbReference type="KEGG" id="srt:Srot_1863"/>
<dbReference type="InterPro" id="IPR014777">
    <property type="entry name" value="4pyrrole_Mease_sub1"/>
</dbReference>
<evidence type="ECO:0000256" key="2">
    <source>
        <dbReference type="ARBA" id="ARBA00022603"/>
    </source>
</evidence>
<dbReference type="InterPro" id="IPR050161">
    <property type="entry name" value="Siro_Cobalamin_biosynth"/>
</dbReference>
<evidence type="ECO:0000256" key="4">
    <source>
        <dbReference type="ARBA" id="ARBA00022691"/>
    </source>
</evidence>
<keyword evidence="5" id="KW-0627">Porphyrin biosynthesis</keyword>
<dbReference type="InterPro" id="IPR035996">
    <property type="entry name" value="4pyrrol_Methylase_sf"/>
</dbReference>
<evidence type="ECO:0000256" key="1">
    <source>
        <dbReference type="ARBA" id="ARBA00012162"/>
    </source>
</evidence>
<dbReference type="GO" id="GO:0009236">
    <property type="term" value="P:cobalamin biosynthetic process"/>
    <property type="evidence" value="ECO:0007669"/>
    <property type="project" value="InterPro"/>
</dbReference>
<keyword evidence="2 8" id="KW-0489">Methyltransferase</keyword>
<keyword evidence="4" id="KW-0949">S-adenosyl-L-methionine</keyword>
<dbReference type="OrthoDB" id="9815856at2"/>
<keyword evidence="3 8" id="KW-0808">Transferase</keyword>
<dbReference type="InterPro" id="IPR006366">
    <property type="entry name" value="CobA/CysG_C"/>
</dbReference>
<dbReference type="InterPro" id="IPR014776">
    <property type="entry name" value="4pyrrole_Mease_sub2"/>
</dbReference>
<dbReference type="GO" id="GO:0043115">
    <property type="term" value="F:precorrin-2 dehydrogenase activity"/>
    <property type="evidence" value="ECO:0007669"/>
    <property type="project" value="InterPro"/>
</dbReference>
<dbReference type="InterPro" id="IPR003043">
    <property type="entry name" value="Uropor_MeTrfase_CS"/>
</dbReference>
<dbReference type="GO" id="GO:0019354">
    <property type="term" value="P:siroheme biosynthetic process"/>
    <property type="evidence" value="ECO:0007669"/>
    <property type="project" value="InterPro"/>
</dbReference>
<dbReference type="AlphaFoldDB" id="D6Z8P3"/>
<dbReference type="PROSITE" id="PS00839">
    <property type="entry name" value="SUMT_1"/>
    <property type="match status" value="1"/>
</dbReference>
<dbReference type="FunFam" id="3.40.1010.10:FF:000003">
    <property type="entry name" value="Putative Uroporphyrinogen-III C-methyltransferase"/>
    <property type="match status" value="1"/>
</dbReference>
<gene>
    <name evidence="8" type="ordered locus">Srot_1863</name>
</gene>
<dbReference type="CDD" id="cd11642">
    <property type="entry name" value="SUMT"/>
    <property type="match status" value="1"/>
</dbReference>
<dbReference type="GO" id="GO:0051287">
    <property type="term" value="F:NAD binding"/>
    <property type="evidence" value="ECO:0007669"/>
    <property type="project" value="InterPro"/>
</dbReference>
<dbReference type="InterPro" id="IPR000878">
    <property type="entry name" value="4pyrrol_Mease"/>
</dbReference>
<dbReference type="RefSeq" id="WP_013138776.1">
    <property type="nucleotide sequence ID" value="NC_014168.1"/>
</dbReference>
<dbReference type="EC" id="2.1.1.107" evidence="1"/>
<evidence type="ECO:0000256" key="6">
    <source>
        <dbReference type="PIRSR" id="PIRSR036426-1"/>
    </source>
</evidence>
<keyword evidence="9" id="KW-1185">Reference proteome</keyword>
<dbReference type="InterPro" id="IPR036291">
    <property type="entry name" value="NAD(P)-bd_dom_sf"/>
</dbReference>
<feature type="active site" description="Proton acceptor" evidence="6">
    <location>
        <position position="197"/>
    </location>
</feature>
<dbReference type="eggNOG" id="COG0007">
    <property type="taxonomic scope" value="Bacteria"/>
</dbReference>
<dbReference type="STRING" id="640132.Srot_1863"/>
<dbReference type="eggNOG" id="COG1648">
    <property type="taxonomic scope" value="Bacteria"/>
</dbReference>
<dbReference type="Pfam" id="PF13241">
    <property type="entry name" value="NAD_binding_7"/>
    <property type="match status" value="1"/>
</dbReference>